<dbReference type="Pfam" id="PF04233">
    <property type="entry name" value="Phage_Mu_F"/>
    <property type="match status" value="1"/>
</dbReference>
<protein>
    <submittedName>
        <fullName evidence="2">Minor capsid component</fullName>
    </submittedName>
</protein>
<organism evidence="2">
    <name type="scientific">Myoviridae sp. ctZ2t4</name>
    <dbReference type="NCBI Taxonomy" id="2827693"/>
    <lineage>
        <taxon>Viruses</taxon>
        <taxon>Duplodnaviria</taxon>
        <taxon>Heunggongvirae</taxon>
        <taxon>Uroviricota</taxon>
        <taxon>Caudoviricetes</taxon>
    </lineage>
</organism>
<accession>A0A8S5SST9</accession>
<reference evidence="2" key="1">
    <citation type="journal article" date="2021" name="Proc. Natl. Acad. Sci. U.S.A.">
        <title>A Catalog of Tens of Thousands of Viruses from Human Metagenomes Reveals Hidden Associations with Chronic Diseases.</title>
        <authorList>
            <person name="Tisza M.J."/>
            <person name="Buck C.B."/>
        </authorList>
    </citation>
    <scope>NUCLEOTIDE SEQUENCE</scope>
    <source>
        <strain evidence="2">CtZ2t4</strain>
    </source>
</reference>
<dbReference type="NCBIfam" id="TIGR01641">
    <property type="entry name" value="phageSPP1_gp7"/>
    <property type="match status" value="1"/>
</dbReference>
<feature type="domain" description="Phage head morphogenesis" evidence="1">
    <location>
        <begin position="147"/>
        <end position="251"/>
    </location>
</feature>
<name>A0A8S5SST9_9CAUD</name>
<dbReference type="InterPro" id="IPR006528">
    <property type="entry name" value="Phage_head_morphogenesis_dom"/>
</dbReference>
<sequence>MEDNFPWKIELAYSKALSKIIDLIKLKIREFKTTGNIKGQVSKTNSSDEVLGSQMMLEFTEEQKEEILSYFDELFTTDYAYTLCYPYILETLTYAVDYVNGQIGAIVGIDYKMQPFYNKNILKKVLAENVALIKAEPAKYLRSYDKVVANLVEKKLDQGWSLKTLTEVLEKTTGLEKNRAKLIATDQVGNIFAEQTKMQFLGIGLERFRWITSRDSRVRPTHKDREDKIYYWSNPPDGEIPGSAIRCRCTASVVKKDVLNLLT</sequence>
<evidence type="ECO:0000259" key="1">
    <source>
        <dbReference type="Pfam" id="PF04233"/>
    </source>
</evidence>
<proteinExistence type="predicted"/>
<evidence type="ECO:0000313" key="2">
    <source>
        <dbReference type="EMBL" id="DAF53759.1"/>
    </source>
</evidence>
<dbReference type="EMBL" id="BK032664">
    <property type="protein sequence ID" value="DAF53759.1"/>
    <property type="molecule type" value="Genomic_DNA"/>
</dbReference>